<keyword evidence="3" id="KW-0813">Transport</keyword>
<dbReference type="InterPro" id="IPR026740">
    <property type="entry name" value="AP3_beta"/>
</dbReference>
<dbReference type="Proteomes" id="UP001151582">
    <property type="component" value="Unassembled WGS sequence"/>
</dbReference>
<proteinExistence type="inferred from homology"/>
<dbReference type="GO" id="GO:0006886">
    <property type="term" value="P:intracellular protein transport"/>
    <property type="evidence" value="ECO:0007669"/>
    <property type="project" value="InterPro"/>
</dbReference>
<feature type="compositionally biased region" description="Polar residues" evidence="6">
    <location>
        <begin position="700"/>
        <end position="720"/>
    </location>
</feature>
<evidence type="ECO:0000256" key="3">
    <source>
        <dbReference type="ARBA" id="ARBA00022448"/>
    </source>
</evidence>
<gene>
    <name evidence="8" type="primary">APL6</name>
    <name evidence="8" type="ORF">H4R34_001242</name>
</gene>
<comment type="subcellular location">
    <subcellularLocation>
        <location evidence="1">Endomembrane system</location>
    </subcellularLocation>
</comment>
<evidence type="ECO:0000259" key="7">
    <source>
        <dbReference type="Pfam" id="PF01602"/>
    </source>
</evidence>
<dbReference type="GO" id="GO:0030123">
    <property type="term" value="C:AP-3 adaptor complex"/>
    <property type="evidence" value="ECO:0007669"/>
    <property type="project" value="InterPro"/>
</dbReference>
<comment type="similarity">
    <text evidence="2">Belongs to the adaptor complexes large subunit family.</text>
</comment>
<feature type="region of interest" description="Disordered" evidence="6">
    <location>
        <begin position="695"/>
        <end position="720"/>
    </location>
</feature>
<comment type="caution">
    <text evidence="8">The sequence shown here is derived from an EMBL/GenBank/DDBJ whole genome shotgun (WGS) entry which is preliminary data.</text>
</comment>
<dbReference type="Gene3D" id="1.25.10.10">
    <property type="entry name" value="Leucine-rich Repeat Variant"/>
    <property type="match status" value="1"/>
</dbReference>
<dbReference type="Pfam" id="PF01602">
    <property type="entry name" value="Adaptin_N"/>
    <property type="match status" value="1"/>
</dbReference>
<dbReference type="SUPFAM" id="SSF48371">
    <property type="entry name" value="ARM repeat"/>
    <property type="match status" value="1"/>
</dbReference>
<dbReference type="EMBL" id="JANBQB010000053">
    <property type="protein sequence ID" value="KAJ1983481.1"/>
    <property type="molecule type" value="Genomic_DNA"/>
</dbReference>
<feature type="region of interest" description="Disordered" evidence="6">
    <location>
        <begin position="282"/>
        <end position="306"/>
    </location>
</feature>
<organism evidence="8 9">
    <name type="scientific">Dimargaris verticillata</name>
    <dbReference type="NCBI Taxonomy" id="2761393"/>
    <lineage>
        <taxon>Eukaryota</taxon>
        <taxon>Fungi</taxon>
        <taxon>Fungi incertae sedis</taxon>
        <taxon>Zoopagomycota</taxon>
        <taxon>Kickxellomycotina</taxon>
        <taxon>Dimargaritomycetes</taxon>
        <taxon>Dimargaritales</taxon>
        <taxon>Dimargaritaceae</taxon>
        <taxon>Dimargaris</taxon>
    </lineage>
</organism>
<evidence type="ECO:0000256" key="1">
    <source>
        <dbReference type="ARBA" id="ARBA00004308"/>
    </source>
</evidence>
<feature type="region of interest" description="Disordered" evidence="6">
    <location>
        <begin position="766"/>
        <end position="832"/>
    </location>
</feature>
<reference evidence="8" key="1">
    <citation type="submission" date="2022-07" db="EMBL/GenBank/DDBJ databases">
        <title>Phylogenomic reconstructions and comparative analyses of Kickxellomycotina fungi.</title>
        <authorList>
            <person name="Reynolds N.K."/>
            <person name="Stajich J.E."/>
            <person name="Barry K."/>
            <person name="Grigoriev I.V."/>
            <person name="Crous P."/>
            <person name="Smith M.E."/>
        </authorList>
    </citation>
    <scope>NUCLEOTIDE SEQUENCE</scope>
    <source>
        <strain evidence="8">RSA 567</strain>
    </source>
</reference>
<dbReference type="InterPro" id="IPR011989">
    <property type="entry name" value="ARM-like"/>
</dbReference>
<evidence type="ECO:0000256" key="4">
    <source>
        <dbReference type="ARBA" id="ARBA00022927"/>
    </source>
</evidence>
<evidence type="ECO:0000256" key="5">
    <source>
        <dbReference type="ARBA" id="ARBA00023136"/>
    </source>
</evidence>
<feature type="compositionally biased region" description="Polar residues" evidence="6">
    <location>
        <begin position="282"/>
        <end position="305"/>
    </location>
</feature>
<feature type="compositionally biased region" description="Polar residues" evidence="6">
    <location>
        <begin position="767"/>
        <end position="776"/>
    </location>
</feature>
<accession>A0A9W8EAH5</accession>
<keyword evidence="5" id="KW-0472">Membrane</keyword>
<name>A0A9W8EAH5_9FUNG</name>
<dbReference type="GO" id="GO:0016192">
    <property type="term" value="P:vesicle-mediated transport"/>
    <property type="evidence" value="ECO:0007669"/>
    <property type="project" value="InterPro"/>
</dbReference>
<dbReference type="InterPro" id="IPR026739">
    <property type="entry name" value="AP_beta"/>
</dbReference>
<dbReference type="InterPro" id="IPR016024">
    <property type="entry name" value="ARM-type_fold"/>
</dbReference>
<dbReference type="InterPro" id="IPR002553">
    <property type="entry name" value="Clathrin/coatomer_adapt-like_N"/>
</dbReference>
<feature type="compositionally biased region" description="Polar residues" evidence="6">
    <location>
        <begin position="792"/>
        <end position="805"/>
    </location>
</feature>
<keyword evidence="4" id="KW-0653">Protein transport</keyword>
<evidence type="ECO:0000256" key="2">
    <source>
        <dbReference type="ARBA" id="ARBA00006613"/>
    </source>
</evidence>
<dbReference type="AlphaFoldDB" id="A0A9W8EAH5"/>
<evidence type="ECO:0000313" key="8">
    <source>
        <dbReference type="EMBL" id="KAJ1983481.1"/>
    </source>
</evidence>
<keyword evidence="9" id="KW-1185">Reference proteome</keyword>
<protein>
    <submittedName>
        <fullName evidence="8">AP-3 complex subunit beta</fullName>
    </submittedName>
</protein>
<evidence type="ECO:0000313" key="9">
    <source>
        <dbReference type="Proteomes" id="UP001151582"/>
    </source>
</evidence>
<dbReference type="GO" id="GO:0012505">
    <property type="term" value="C:endomembrane system"/>
    <property type="evidence" value="ECO:0007669"/>
    <property type="project" value="UniProtKB-SubCell"/>
</dbReference>
<dbReference type="PIRSF" id="PIRSF037096">
    <property type="entry name" value="AP3_complex_beta"/>
    <property type="match status" value="1"/>
</dbReference>
<dbReference type="PANTHER" id="PTHR11134">
    <property type="entry name" value="ADAPTOR COMPLEX SUBUNIT BETA FAMILY MEMBER"/>
    <property type="match status" value="1"/>
</dbReference>
<dbReference type="OrthoDB" id="10254310at2759"/>
<sequence length="832" mass="91432">MAEYLNRAAALAQSAAEISKRVSEGIVENAKDFGFESPDQFYDNAELRLGDIKEKLDSRSSRDKLEGMRRLLAVVAKGHDASQFFPDVVKNVASSHLELRQLVYMYLLTYAEQEQDLALLSINTFQKDLSDPNQGIRAMALRVLSGVRVPLISSIVLMAIQKGVADRSPYVRKTAAYAIPKLHSLDPDMRPSLVGVIKVLLNDNTPLTIGSVIQAFNEVCPDRFDLIHEHFTKLCQMVLDADEWGQIAIVNLLMRYARTQFLDPHPGDTAALVPVNPLPSSSTFTSPRLGDETNSTAGPSSSHLPGTTLAPLELDHELLLQAFAPLLQSDNSAVVMAVVAAYYHIAPQAALAKVVKPLIRLLRTSPELEYTILTHIAVMCQHHPHLFAAHQRQFFVRLPDDPPYVWELKIEILQRTMAAPYVKVLLRELERYLRSGNAALVHAAIRTLALCVIRLPQVCRDNGVRGLVVLAQHPDPAIVGQALDMLREIVRVGLANAWVDRFLHFAMGILARSDVTALARANVYWLVGQYAARVALIVPDVLRLAAKAYRDEPGTVQLQIITLAAKVLLTLGSAQDQDQALVSLCHYLFALARYDLDYDLRDRARMLFQLVQHRLDASAASPQETPKAPSKEEFLANAIIFPEPTSQPSLRLISHVSTHFTLCSLSLFVGRSLAGYRPLAPWPTVRPRPVSRGTRVLVTASESPRTTASSRQPHSQASTHIVASRQLPMSQPRTSHHLDDLDAFYDESSDKADDVTQAAASLLGSGISRTTSNGPMSSDDYDSESSDFSLSYATSNDSGAEETSITNSASFTDSDSASALSTDAAQSHHSLM</sequence>
<evidence type="ECO:0000256" key="6">
    <source>
        <dbReference type="SAM" id="MobiDB-lite"/>
    </source>
</evidence>
<feature type="compositionally biased region" description="Low complexity" evidence="6">
    <location>
        <begin position="806"/>
        <end position="832"/>
    </location>
</feature>
<feature type="domain" description="Clathrin/coatomer adaptor adaptin-like N-terminal" evidence="7">
    <location>
        <begin position="51"/>
        <end position="613"/>
    </location>
</feature>